<dbReference type="PANTHER" id="PTHR39639:SF1">
    <property type="entry name" value="DUF262 DOMAIN-CONTAINING PROTEIN"/>
    <property type="match status" value="1"/>
</dbReference>
<feature type="domain" description="GmrSD restriction endonucleases N-terminal" evidence="2">
    <location>
        <begin position="36"/>
        <end position="161"/>
    </location>
</feature>
<dbReference type="GO" id="GO:0008270">
    <property type="term" value="F:zinc ion binding"/>
    <property type="evidence" value="ECO:0007669"/>
    <property type="project" value="InterPro"/>
</dbReference>
<sequence>MKTTLHQFTVATVLEGFHFNELEGKGLYGLAGKLTIQPEYQRNYIYGETPKEKAVIDSVLKGYPLGLLYFSVADDGQLEVLDGQQRITSLGRFTTGRFAIQWEGKEQTFGSLPKELQDRINEHSLLVYECEGTEPEIKQWFQTINIAGVPLSPQELLNAIYSGAFVTAAKAVYSNSANANMQKWLSYVKGDPKRQEVLATALAWISAQQGVEIDGYLAAHRHDTDCAQLQAYFNEVISWINQVFTRSPDPEMRGLEWARLYEAYHSHHFDPAVVDDRIEALRADEAVKRKRNVYEYVLTELAPGVDPATQLLEVRLFDADVKKAAYGQQTAAAKSAGISNCPTCAAGSNANAKRIYKLGEMEADHVTAWSRGGASTLANCEMLCIVHNRAKGNK</sequence>
<dbReference type="InterPro" id="IPR002711">
    <property type="entry name" value="HNH"/>
</dbReference>
<dbReference type="GO" id="GO:0003676">
    <property type="term" value="F:nucleic acid binding"/>
    <property type="evidence" value="ECO:0007669"/>
    <property type="project" value="InterPro"/>
</dbReference>
<dbReference type="PANTHER" id="PTHR39639">
    <property type="entry name" value="CHROMOSOME 16, WHOLE GENOME SHOTGUN SEQUENCE"/>
    <property type="match status" value="1"/>
</dbReference>
<dbReference type="Pfam" id="PF01844">
    <property type="entry name" value="HNH"/>
    <property type="match status" value="1"/>
</dbReference>
<dbReference type="REBASE" id="472934">
    <property type="entry name" value="Gam27808ORF14980P"/>
</dbReference>
<reference evidence="3" key="1">
    <citation type="journal article" date="2021" name="Nat. Microbiol.">
        <title>Cocultivation of an ultrasmall environmental parasitic bacterium with lytic ability against bacteria associated with wastewater foams.</title>
        <authorList>
            <person name="Batinovic S."/>
            <person name="Rose J.J.A."/>
            <person name="Ratcliffe J."/>
            <person name="Seviour R.J."/>
            <person name="Petrovski S."/>
        </authorList>
    </citation>
    <scope>NUCLEOTIDE SEQUENCE</scope>
    <source>
        <strain evidence="3">CON44</strain>
    </source>
</reference>
<protein>
    <submittedName>
        <fullName evidence="3">DUF262 domain-containing protein</fullName>
    </submittedName>
</protein>
<evidence type="ECO:0000259" key="1">
    <source>
        <dbReference type="Pfam" id="PF01844"/>
    </source>
</evidence>
<dbReference type="AlphaFoldDB" id="A0A857MG61"/>
<dbReference type="Pfam" id="PF03235">
    <property type="entry name" value="GmrSD_N"/>
    <property type="match status" value="1"/>
</dbReference>
<feature type="domain" description="HNH" evidence="1">
    <location>
        <begin position="359"/>
        <end position="394"/>
    </location>
</feature>
<accession>A0A857MG61</accession>
<gene>
    <name evidence="3" type="ORF">GII30_14980</name>
</gene>
<dbReference type="REBASE" id="472937">
    <property type="entry name" value="Gam374ORF15295P"/>
</dbReference>
<evidence type="ECO:0000259" key="2">
    <source>
        <dbReference type="Pfam" id="PF03235"/>
    </source>
</evidence>
<dbReference type="REBASE" id="472935">
    <property type="entry name" value="Gam368ORF15145P"/>
</dbReference>
<organism evidence="3">
    <name type="scientific">Gordonia amarae</name>
    <dbReference type="NCBI Taxonomy" id="36821"/>
    <lineage>
        <taxon>Bacteria</taxon>
        <taxon>Bacillati</taxon>
        <taxon>Actinomycetota</taxon>
        <taxon>Actinomycetes</taxon>
        <taxon>Mycobacteriales</taxon>
        <taxon>Gordoniaceae</taxon>
        <taxon>Gordonia</taxon>
    </lineage>
</organism>
<dbReference type="EMBL" id="CP045810">
    <property type="protein sequence ID" value="QHN40279.1"/>
    <property type="molecule type" value="Genomic_DNA"/>
</dbReference>
<dbReference type="InterPro" id="IPR004919">
    <property type="entry name" value="GmrSD_N"/>
</dbReference>
<dbReference type="RefSeq" id="WP_005182233.1">
    <property type="nucleotide sequence ID" value="NZ_CP045804.1"/>
</dbReference>
<name>A0A857MG61_9ACTN</name>
<proteinExistence type="predicted"/>
<dbReference type="GO" id="GO:0004519">
    <property type="term" value="F:endonuclease activity"/>
    <property type="evidence" value="ECO:0007669"/>
    <property type="project" value="InterPro"/>
</dbReference>
<evidence type="ECO:0000313" key="3">
    <source>
        <dbReference type="EMBL" id="QHN40279.1"/>
    </source>
</evidence>
<dbReference type="Gene3D" id="1.10.30.50">
    <property type="match status" value="1"/>
</dbReference>